<evidence type="ECO:0000313" key="2">
    <source>
        <dbReference type="EMBL" id="GJM53450.1"/>
    </source>
</evidence>
<accession>A0AAV5ASA4</accession>
<evidence type="ECO:0000313" key="3">
    <source>
        <dbReference type="Proteomes" id="UP001207736"/>
    </source>
</evidence>
<keyword evidence="4" id="KW-1185">Reference proteome</keyword>
<protein>
    <submittedName>
        <fullName evidence="1">Thioredoxin</fullName>
    </submittedName>
</protein>
<dbReference type="Proteomes" id="UP001207736">
    <property type="component" value="Unassembled WGS sequence"/>
</dbReference>
<organism evidence="1 3">
    <name type="scientific">Capnocytophaga catalasegens</name>
    <dbReference type="NCBI Taxonomy" id="1004260"/>
    <lineage>
        <taxon>Bacteria</taxon>
        <taxon>Pseudomonadati</taxon>
        <taxon>Bacteroidota</taxon>
        <taxon>Flavobacteriia</taxon>
        <taxon>Flavobacteriales</taxon>
        <taxon>Flavobacteriaceae</taxon>
        <taxon>Capnocytophaga</taxon>
    </lineage>
</organism>
<dbReference type="RefSeq" id="WP_264847112.1">
    <property type="nucleotide sequence ID" value="NZ_BPMA01000041.1"/>
</dbReference>
<name>A0AAV5ASA4_9FLAO</name>
<dbReference type="SUPFAM" id="SSF52833">
    <property type="entry name" value="Thioredoxin-like"/>
    <property type="match status" value="1"/>
</dbReference>
<gene>
    <name evidence="1" type="ORF">RCZ15_11920</name>
    <name evidence="2" type="ORF">RCZ16_17660</name>
</gene>
<evidence type="ECO:0000313" key="4">
    <source>
        <dbReference type="Proteomes" id="UP001208692"/>
    </source>
</evidence>
<dbReference type="EMBL" id="BQKA01000023">
    <property type="protein sequence ID" value="GJM50219.1"/>
    <property type="molecule type" value="Genomic_DNA"/>
</dbReference>
<comment type="caution">
    <text evidence="1">The sequence shown here is derived from an EMBL/GenBank/DDBJ whole genome shotgun (WGS) entry which is preliminary data.</text>
</comment>
<reference evidence="1 4" key="1">
    <citation type="submission" date="2021-11" db="EMBL/GenBank/DDBJ databases">
        <title>Draft genome sequence of Capnocytophaga sp. strain KC07075 isolated from cat oral cavity.</title>
        <authorList>
            <person name="Suzuki M."/>
            <person name="Imaoka K."/>
            <person name="Kimura M."/>
            <person name="Morikawa S."/>
            <person name="Maeda K."/>
        </authorList>
    </citation>
    <scope>NUCLEOTIDE SEQUENCE</scope>
    <source>
        <strain evidence="1">KC07075</strain>
        <strain evidence="2 4">KC07079</strain>
    </source>
</reference>
<dbReference type="Proteomes" id="UP001208692">
    <property type="component" value="Unassembled WGS sequence"/>
</dbReference>
<dbReference type="Pfam" id="PF14595">
    <property type="entry name" value="Thioredoxin_9"/>
    <property type="match status" value="1"/>
</dbReference>
<dbReference type="Gene3D" id="3.40.30.10">
    <property type="entry name" value="Glutaredoxin"/>
    <property type="match status" value="1"/>
</dbReference>
<sequence>MLKEIIENSLQKAFTYTEYMALMDKLVAEKRTTGQDQSQEMVSFTQLNYQRMKRLDKALKISEEQAAYFQKIDKKQTWLVITEAWCGDASQIVPMLNKIAQTNSNIELKLVLRDENEALMNLFLTNGGKAIPMLIILNTSTLEVLNVWGPRPTIATKMVEDYKTKYGKLTSEFKEELQKWYNQNKGQSIVNDLISLLK</sequence>
<dbReference type="EMBL" id="BQKB01000041">
    <property type="protein sequence ID" value="GJM53450.1"/>
    <property type="molecule type" value="Genomic_DNA"/>
</dbReference>
<dbReference type="InterPro" id="IPR036249">
    <property type="entry name" value="Thioredoxin-like_sf"/>
</dbReference>
<evidence type="ECO:0000313" key="1">
    <source>
        <dbReference type="EMBL" id="GJM50219.1"/>
    </source>
</evidence>
<dbReference type="AlphaFoldDB" id="A0AAV5ASA4"/>
<proteinExistence type="predicted"/>